<dbReference type="EMBL" id="DVFU01000053">
    <property type="protein sequence ID" value="HIQ64625.1"/>
    <property type="molecule type" value="Genomic_DNA"/>
</dbReference>
<gene>
    <name evidence="1" type="ORF">IAC85_02685</name>
</gene>
<organism evidence="1 2">
    <name type="scientific">Candidatus Faecenecus gallistercoris</name>
    <dbReference type="NCBI Taxonomy" id="2840793"/>
    <lineage>
        <taxon>Bacteria</taxon>
        <taxon>Bacillati</taxon>
        <taxon>Bacillota</taxon>
        <taxon>Bacillota incertae sedis</taxon>
        <taxon>Candidatus Faecenecus</taxon>
    </lineage>
</organism>
<dbReference type="PANTHER" id="PTHR43235">
    <property type="entry name" value="GLUTAMINE AMIDOTRANSFERASE PB2B2.05-RELATED"/>
    <property type="match status" value="1"/>
</dbReference>
<sequence>MKPVIGIVGRITLVDGNVRNAVTDSVRRAIIGAGGIPFLILPPQNIDYYHLKGNEVPPMTEEEKAMLDEQLSFCKGIVLPGGNRMYEYDYYVLEYAICHDIPILGICMGMQVMWNYPRYTKNIKNETSIEHHSKEPFAHSVTLLDSSFLCKICGEVSFQVNSQHHYHINEKETSNYYQIVGYSEDGLPEAIECPRNRFNIGVQWHPELLLEESEISKRLFTA</sequence>
<evidence type="ECO:0000313" key="1">
    <source>
        <dbReference type="EMBL" id="HIQ64625.1"/>
    </source>
</evidence>
<dbReference type="InterPro" id="IPR029062">
    <property type="entry name" value="Class_I_gatase-like"/>
</dbReference>
<keyword evidence="1" id="KW-0378">Hydrolase</keyword>
<evidence type="ECO:0000313" key="2">
    <source>
        <dbReference type="Proteomes" id="UP000886725"/>
    </source>
</evidence>
<dbReference type="Proteomes" id="UP000886725">
    <property type="component" value="Unassembled WGS sequence"/>
</dbReference>
<comment type="caution">
    <text evidence="1">The sequence shown here is derived from an EMBL/GenBank/DDBJ whole genome shotgun (WGS) entry which is preliminary data.</text>
</comment>
<dbReference type="Pfam" id="PF07722">
    <property type="entry name" value="Peptidase_C26"/>
    <property type="match status" value="1"/>
</dbReference>
<dbReference type="GO" id="GO:0016811">
    <property type="term" value="F:hydrolase activity, acting on carbon-nitrogen (but not peptide) bonds, in linear amides"/>
    <property type="evidence" value="ECO:0007669"/>
    <property type="project" value="InterPro"/>
</dbReference>
<dbReference type="Gene3D" id="3.40.50.880">
    <property type="match status" value="1"/>
</dbReference>
<feature type="non-terminal residue" evidence="1">
    <location>
        <position position="222"/>
    </location>
</feature>
<dbReference type="GO" id="GO:0005829">
    <property type="term" value="C:cytosol"/>
    <property type="evidence" value="ECO:0007669"/>
    <property type="project" value="TreeGrafter"/>
</dbReference>
<proteinExistence type="predicted"/>
<protein>
    <submittedName>
        <fullName evidence="1">Gamma-glutamyl-gamma-aminobutyrate hydrolase family protein</fullName>
    </submittedName>
</protein>
<dbReference type="PROSITE" id="PS51273">
    <property type="entry name" value="GATASE_TYPE_1"/>
    <property type="match status" value="1"/>
</dbReference>
<dbReference type="PANTHER" id="PTHR43235:SF1">
    <property type="entry name" value="GLUTAMINE AMIDOTRANSFERASE PB2B2.05-RELATED"/>
    <property type="match status" value="1"/>
</dbReference>
<dbReference type="AlphaFoldDB" id="A0A9D1CKA9"/>
<reference evidence="1" key="1">
    <citation type="submission" date="2020-10" db="EMBL/GenBank/DDBJ databases">
        <authorList>
            <person name="Gilroy R."/>
        </authorList>
    </citation>
    <scope>NUCLEOTIDE SEQUENCE</scope>
    <source>
        <strain evidence="1">CHK165-10780</strain>
    </source>
</reference>
<accession>A0A9D1CKA9</accession>
<reference evidence="1" key="2">
    <citation type="journal article" date="2021" name="PeerJ">
        <title>Extensive microbial diversity within the chicken gut microbiome revealed by metagenomics and culture.</title>
        <authorList>
            <person name="Gilroy R."/>
            <person name="Ravi A."/>
            <person name="Getino M."/>
            <person name="Pursley I."/>
            <person name="Horton D.L."/>
            <person name="Alikhan N.F."/>
            <person name="Baker D."/>
            <person name="Gharbi K."/>
            <person name="Hall N."/>
            <person name="Watson M."/>
            <person name="Adriaenssens E.M."/>
            <person name="Foster-Nyarko E."/>
            <person name="Jarju S."/>
            <person name="Secka A."/>
            <person name="Antonio M."/>
            <person name="Oren A."/>
            <person name="Chaudhuri R.R."/>
            <person name="La Ragione R."/>
            <person name="Hildebrand F."/>
            <person name="Pallen M.J."/>
        </authorList>
    </citation>
    <scope>NUCLEOTIDE SEQUENCE</scope>
    <source>
        <strain evidence="1">CHK165-10780</strain>
    </source>
</reference>
<name>A0A9D1CKA9_9FIRM</name>
<dbReference type="InterPro" id="IPR044668">
    <property type="entry name" value="PuuD-like"/>
</dbReference>
<dbReference type="InterPro" id="IPR011697">
    <property type="entry name" value="Peptidase_C26"/>
</dbReference>
<dbReference type="SUPFAM" id="SSF52317">
    <property type="entry name" value="Class I glutamine amidotransferase-like"/>
    <property type="match status" value="1"/>
</dbReference>